<dbReference type="Proteomes" id="UP000309340">
    <property type="component" value="Unassembled WGS sequence"/>
</dbReference>
<evidence type="ECO:0000313" key="2">
    <source>
        <dbReference type="EMBL" id="TKA61172.1"/>
    </source>
</evidence>
<proteinExistence type="predicted"/>
<dbReference type="STRING" id="329884.A0A4U0WED8"/>
<dbReference type="SUPFAM" id="SSF53335">
    <property type="entry name" value="S-adenosyl-L-methionine-dependent methyltransferases"/>
    <property type="match status" value="1"/>
</dbReference>
<protein>
    <recommendedName>
        <fullName evidence="4">Methyltransferase domain-containing protein</fullName>
    </recommendedName>
</protein>
<keyword evidence="3" id="KW-1185">Reference proteome</keyword>
<sequence>MASTSSDWDKNAEYYEAQIGRLTGPLAVELTEWADGVFPFATADTKALDNGRWTGLLARHLAHLYPWVSIVAADVSPGMVSLAEKEFEKAGLKKTVTAALAGLADASFLSFALGGYDWEDHWDLVLGRTLLAGSLVDPTTSFGEGMTALLQHAGLEVLGIRLLKARFCYETKEEIMRFSWSEEHPNLIAQRMAEGFSEEELEVVRPVFEEEFEGVWPVIGEFHETAVMCLARKQ</sequence>
<dbReference type="EMBL" id="NAJQ01001268">
    <property type="protein sequence ID" value="TKA61154.1"/>
    <property type="molecule type" value="Genomic_DNA"/>
</dbReference>
<evidence type="ECO:0000313" key="3">
    <source>
        <dbReference type="Proteomes" id="UP000309340"/>
    </source>
</evidence>
<dbReference type="Gene3D" id="3.40.50.150">
    <property type="entry name" value="Vaccinia Virus protein VP39"/>
    <property type="match status" value="1"/>
</dbReference>
<reference evidence="1 3" key="1">
    <citation type="submission" date="2017-03" db="EMBL/GenBank/DDBJ databases">
        <title>Genomes of endolithic fungi from Antarctica.</title>
        <authorList>
            <person name="Coleine C."/>
            <person name="Masonjones S."/>
            <person name="Stajich J.E."/>
        </authorList>
    </citation>
    <scope>NUCLEOTIDE SEQUENCE [LARGE SCALE GENOMIC DNA]</scope>
    <source>
        <strain evidence="1 3">CCFEE 5184</strain>
    </source>
</reference>
<accession>A0A4U0WED8</accession>
<organism evidence="1 3">
    <name type="scientific">Friedmanniomyces simplex</name>
    <dbReference type="NCBI Taxonomy" id="329884"/>
    <lineage>
        <taxon>Eukaryota</taxon>
        <taxon>Fungi</taxon>
        <taxon>Dikarya</taxon>
        <taxon>Ascomycota</taxon>
        <taxon>Pezizomycotina</taxon>
        <taxon>Dothideomycetes</taxon>
        <taxon>Dothideomycetidae</taxon>
        <taxon>Mycosphaerellales</taxon>
        <taxon>Teratosphaeriaceae</taxon>
        <taxon>Friedmanniomyces</taxon>
    </lineage>
</organism>
<gene>
    <name evidence="2" type="ORF">B0A55_12027</name>
    <name evidence="1" type="ORF">B0A55_12427</name>
</gene>
<dbReference type="AlphaFoldDB" id="A0A4U0WED8"/>
<comment type="caution">
    <text evidence="1">The sequence shown here is derived from an EMBL/GenBank/DDBJ whole genome shotgun (WGS) entry which is preliminary data.</text>
</comment>
<evidence type="ECO:0000313" key="1">
    <source>
        <dbReference type="EMBL" id="TKA61154.1"/>
    </source>
</evidence>
<dbReference type="InterPro" id="IPR029063">
    <property type="entry name" value="SAM-dependent_MTases_sf"/>
</dbReference>
<name>A0A4U0WED8_9PEZI</name>
<evidence type="ECO:0008006" key="4">
    <source>
        <dbReference type="Google" id="ProtNLM"/>
    </source>
</evidence>
<dbReference type="EMBL" id="NAJQ01001265">
    <property type="protein sequence ID" value="TKA61172.1"/>
    <property type="molecule type" value="Genomic_DNA"/>
</dbReference>